<keyword evidence="2" id="KW-0472">Membrane</keyword>
<feature type="transmembrane region" description="Helical" evidence="2">
    <location>
        <begin position="24"/>
        <end position="43"/>
    </location>
</feature>
<sequence length="88" mass="9220">MGKHTAQYSLTPEHLEWLTPTVRAWAYSVVIAIIAILGGYGLITDSIAPLWVALAAALLGQGTAIAHTPKTGTPPTGGVSDLVNRLEN</sequence>
<gene>
    <name evidence="3" type="ORF">CJ240_05850</name>
</gene>
<feature type="transmembrane region" description="Helical" evidence="2">
    <location>
        <begin position="50"/>
        <end position="68"/>
    </location>
</feature>
<evidence type="ECO:0000256" key="1">
    <source>
        <dbReference type="SAM" id="MobiDB-lite"/>
    </source>
</evidence>
<name>A0ABX4UNJ9_9ACTO</name>
<proteinExistence type="predicted"/>
<keyword evidence="4" id="KW-1185">Reference proteome</keyword>
<dbReference type="EMBL" id="PNGC01000002">
    <property type="protein sequence ID" value="PMB89289.1"/>
    <property type="molecule type" value="Genomic_DNA"/>
</dbReference>
<protein>
    <submittedName>
        <fullName evidence="3">Uncharacterized protein</fullName>
    </submittedName>
</protein>
<dbReference type="Pfam" id="PF23809">
    <property type="entry name" value="Phage_holin_9"/>
    <property type="match status" value="1"/>
</dbReference>
<organism evidence="3 4">
    <name type="scientific">Varibaculum cambriense</name>
    <dbReference type="NCBI Taxonomy" id="184870"/>
    <lineage>
        <taxon>Bacteria</taxon>
        <taxon>Bacillati</taxon>
        <taxon>Actinomycetota</taxon>
        <taxon>Actinomycetes</taxon>
        <taxon>Actinomycetales</taxon>
        <taxon>Actinomycetaceae</taxon>
        <taxon>Varibaculum</taxon>
    </lineage>
</organism>
<evidence type="ECO:0000313" key="4">
    <source>
        <dbReference type="Proteomes" id="UP000243201"/>
    </source>
</evidence>
<dbReference type="Proteomes" id="UP000243201">
    <property type="component" value="Unassembled WGS sequence"/>
</dbReference>
<keyword evidence="2" id="KW-1133">Transmembrane helix</keyword>
<reference evidence="3 4" key="1">
    <citation type="submission" date="2017-09" db="EMBL/GenBank/DDBJ databases">
        <title>Bacterial strain isolated from the female urinary microbiota.</title>
        <authorList>
            <person name="Thomas-White K."/>
            <person name="Kumar N."/>
            <person name="Forster S."/>
            <person name="Putonti C."/>
            <person name="Lawley T."/>
            <person name="Wolfe A.J."/>
        </authorList>
    </citation>
    <scope>NUCLEOTIDE SEQUENCE [LARGE SCALE GENOMIC DNA]</scope>
    <source>
        <strain evidence="3 4">UMB0744</strain>
    </source>
</reference>
<keyword evidence="2" id="KW-0812">Transmembrane</keyword>
<comment type="caution">
    <text evidence="3">The sequence shown here is derived from an EMBL/GenBank/DDBJ whole genome shotgun (WGS) entry which is preliminary data.</text>
</comment>
<dbReference type="InterPro" id="IPR056390">
    <property type="entry name" value="Holin_phage"/>
</dbReference>
<feature type="compositionally biased region" description="Low complexity" evidence="1">
    <location>
        <begin position="67"/>
        <end position="78"/>
    </location>
</feature>
<feature type="region of interest" description="Disordered" evidence="1">
    <location>
        <begin position="67"/>
        <end position="88"/>
    </location>
</feature>
<evidence type="ECO:0000313" key="3">
    <source>
        <dbReference type="EMBL" id="PMB89289.1"/>
    </source>
</evidence>
<accession>A0ABX4UNJ9</accession>
<dbReference type="RefSeq" id="WP_102184335.1">
    <property type="nucleotide sequence ID" value="NZ_JAHAIW010000014.1"/>
</dbReference>
<evidence type="ECO:0000256" key="2">
    <source>
        <dbReference type="SAM" id="Phobius"/>
    </source>
</evidence>